<gene>
    <name evidence="3" type="ORF">ACFP3R_16675</name>
</gene>
<feature type="transmembrane region" description="Helical" evidence="2">
    <location>
        <begin position="29"/>
        <end position="49"/>
    </location>
</feature>
<reference evidence="4" key="1">
    <citation type="journal article" date="2019" name="Int. J. Syst. Evol. Microbiol.">
        <title>The Global Catalogue of Microorganisms (GCM) 10K type strain sequencing project: providing services to taxonomists for standard genome sequencing and annotation.</title>
        <authorList>
            <consortium name="The Broad Institute Genomics Platform"/>
            <consortium name="The Broad Institute Genome Sequencing Center for Infectious Disease"/>
            <person name="Wu L."/>
            <person name="Ma J."/>
        </authorList>
    </citation>
    <scope>NUCLEOTIDE SEQUENCE [LARGE SCALE GENOMIC DNA]</scope>
    <source>
        <strain evidence="4">CGMCC 4.7246</strain>
    </source>
</reference>
<dbReference type="Proteomes" id="UP001596220">
    <property type="component" value="Unassembled WGS sequence"/>
</dbReference>
<keyword evidence="2" id="KW-0472">Membrane</keyword>
<feature type="region of interest" description="Disordered" evidence="1">
    <location>
        <begin position="1"/>
        <end position="24"/>
    </location>
</feature>
<evidence type="ECO:0000313" key="4">
    <source>
        <dbReference type="Proteomes" id="UP001596220"/>
    </source>
</evidence>
<evidence type="ECO:0000256" key="2">
    <source>
        <dbReference type="SAM" id="Phobius"/>
    </source>
</evidence>
<keyword evidence="2" id="KW-1133">Transmembrane helix</keyword>
<keyword evidence="2" id="KW-0812">Transmembrane</keyword>
<evidence type="ECO:0000256" key="1">
    <source>
        <dbReference type="SAM" id="MobiDB-lite"/>
    </source>
</evidence>
<evidence type="ECO:0000313" key="3">
    <source>
        <dbReference type="EMBL" id="MFC6090915.1"/>
    </source>
</evidence>
<proteinExistence type="predicted"/>
<feature type="region of interest" description="Disordered" evidence="1">
    <location>
        <begin position="151"/>
        <end position="181"/>
    </location>
</feature>
<protein>
    <recommendedName>
        <fullName evidence="5">DUF5666 domain-containing protein</fullName>
    </recommendedName>
</protein>
<dbReference type="EMBL" id="JBHSQO010000014">
    <property type="protein sequence ID" value="MFC6090915.1"/>
    <property type="molecule type" value="Genomic_DNA"/>
</dbReference>
<comment type="caution">
    <text evidence="3">The sequence shown here is derived from an EMBL/GenBank/DDBJ whole genome shotgun (WGS) entry which is preliminary data.</text>
</comment>
<keyword evidence="4" id="KW-1185">Reference proteome</keyword>
<dbReference type="RefSeq" id="WP_380637114.1">
    <property type="nucleotide sequence ID" value="NZ_JBHSQO010000014.1"/>
</dbReference>
<accession>A0ABW1P6C5</accession>
<sequence length="181" mass="17940">MSTEPENPTWGDPPPQAAPGPGWNGRRTLVAIAVAVGIAAAGGGVIYAAGNSEAARQGLGGPRGYGVKGGPGGLVVMGGPFGDAQHGEFQNGEVTEVSDASITVKSPDGYTTTYRVDEDTRVNGGQGDLADIDTGDTVTVVASGATADAVLEGNAVRGDGGGRQQSGDRPPADGRGTPPTR</sequence>
<organism evidence="3 4">
    <name type="scientific">Saccharothrix lopnurensis</name>
    <dbReference type="NCBI Taxonomy" id="1670621"/>
    <lineage>
        <taxon>Bacteria</taxon>
        <taxon>Bacillati</taxon>
        <taxon>Actinomycetota</taxon>
        <taxon>Actinomycetes</taxon>
        <taxon>Pseudonocardiales</taxon>
        <taxon>Pseudonocardiaceae</taxon>
        <taxon>Saccharothrix</taxon>
    </lineage>
</organism>
<evidence type="ECO:0008006" key="5">
    <source>
        <dbReference type="Google" id="ProtNLM"/>
    </source>
</evidence>
<name>A0ABW1P6C5_9PSEU</name>